<feature type="signal peptide" evidence="2">
    <location>
        <begin position="1"/>
        <end position="18"/>
    </location>
</feature>
<sequence length="210" mass="23565">MRLRYLLLIVVSLSAGAGRPLPPLDIERRDTYLAVTGEVLKAIAETEGSEEYKLNAREGLFQKKLDDVVVSPAEIFAFLHLGHGKWEKEQGDAYFLANDQLLPKMKNAALESVKAGDGFADGVHFVTEATMEEIRKDVPMKQLLLKKADEIIQHMKDFYDPTPTPPPSSPPRRSPPAQDSRPSITEDEFNRNVDKFTDLLAGSKVFKRTR</sequence>
<dbReference type="VEuPathDB" id="CryptoDB:Cvel_23605"/>
<keyword evidence="2" id="KW-0732">Signal</keyword>
<dbReference type="EMBL" id="CDMZ01001604">
    <property type="protein sequence ID" value="CEM35088.1"/>
    <property type="molecule type" value="Genomic_DNA"/>
</dbReference>
<evidence type="ECO:0000256" key="1">
    <source>
        <dbReference type="SAM" id="MobiDB-lite"/>
    </source>
</evidence>
<evidence type="ECO:0000256" key="2">
    <source>
        <dbReference type="SAM" id="SignalP"/>
    </source>
</evidence>
<dbReference type="AlphaFoldDB" id="A0A0G4GVV4"/>
<accession>A0A0G4GVV4</accession>
<name>A0A0G4GVV4_9ALVE</name>
<feature type="region of interest" description="Disordered" evidence="1">
    <location>
        <begin position="157"/>
        <end position="189"/>
    </location>
</feature>
<feature type="chain" id="PRO_5005190567" evidence="2">
    <location>
        <begin position="19"/>
        <end position="210"/>
    </location>
</feature>
<protein>
    <submittedName>
        <fullName evidence="3">Uncharacterized protein</fullName>
    </submittedName>
</protein>
<evidence type="ECO:0000313" key="3">
    <source>
        <dbReference type="EMBL" id="CEM35088.1"/>
    </source>
</evidence>
<gene>
    <name evidence="3" type="ORF">Cvel_23605</name>
</gene>
<reference evidence="3" key="1">
    <citation type="submission" date="2014-11" db="EMBL/GenBank/DDBJ databases">
        <authorList>
            <person name="Otto D Thomas"/>
            <person name="Naeem Raeece"/>
        </authorList>
    </citation>
    <scope>NUCLEOTIDE SEQUENCE</scope>
</reference>
<feature type="compositionally biased region" description="Pro residues" evidence="1">
    <location>
        <begin position="162"/>
        <end position="174"/>
    </location>
</feature>
<proteinExistence type="predicted"/>
<organism evidence="3">
    <name type="scientific">Chromera velia CCMP2878</name>
    <dbReference type="NCBI Taxonomy" id="1169474"/>
    <lineage>
        <taxon>Eukaryota</taxon>
        <taxon>Sar</taxon>
        <taxon>Alveolata</taxon>
        <taxon>Colpodellida</taxon>
        <taxon>Chromeraceae</taxon>
        <taxon>Chromera</taxon>
    </lineage>
</organism>